<feature type="compositionally biased region" description="Low complexity" evidence="1">
    <location>
        <begin position="391"/>
        <end position="405"/>
    </location>
</feature>
<dbReference type="InterPro" id="IPR012914">
    <property type="entry name" value="PucR_dom"/>
</dbReference>
<dbReference type="EMBL" id="CP070249">
    <property type="protein sequence ID" value="QRV44340.1"/>
    <property type="molecule type" value="Genomic_DNA"/>
</dbReference>
<dbReference type="Gene3D" id="1.10.10.2840">
    <property type="entry name" value="PucR C-terminal helix-turn-helix domain"/>
    <property type="match status" value="1"/>
</dbReference>
<dbReference type="AlphaFoldDB" id="A0ABD7CYL5"/>
<organism evidence="4 7">
    <name type="scientific">Streptomyces californicus</name>
    <dbReference type="NCBI Taxonomy" id="67351"/>
    <lineage>
        <taxon>Bacteria</taxon>
        <taxon>Bacillati</taxon>
        <taxon>Actinomycetota</taxon>
        <taxon>Actinomycetes</taxon>
        <taxon>Kitasatosporales</taxon>
        <taxon>Streptomycetaceae</taxon>
        <taxon>Streptomyces</taxon>
    </lineage>
</organism>
<dbReference type="Pfam" id="PF07905">
    <property type="entry name" value="PucR"/>
    <property type="match status" value="1"/>
</dbReference>
<feature type="domain" description="PucR C-terminal helix-turn-helix" evidence="3">
    <location>
        <begin position="520"/>
        <end position="577"/>
    </location>
</feature>
<dbReference type="PANTHER" id="PTHR33744:SF17">
    <property type="entry name" value="CONSERVED PROTEIN"/>
    <property type="match status" value="1"/>
</dbReference>
<dbReference type="InterPro" id="IPR042070">
    <property type="entry name" value="PucR_C-HTH_sf"/>
</dbReference>
<name>A0ABD7CYL5_9ACTN</name>
<accession>A0ABD7CYL5</accession>
<proteinExistence type="predicted"/>
<evidence type="ECO:0000256" key="1">
    <source>
        <dbReference type="SAM" id="MobiDB-lite"/>
    </source>
</evidence>
<evidence type="ECO:0000313" key="4">
    <source>
        <dbReference type="EMBL" id="QRV33466.1"/>
    </source>
</evidence>
<dbReference type="GeneID" id="63983649"/>
<evidence type="ECO:0000259" key="3">
    <source>
        <dbReference type="Pfam" id="PF13556"/>
    </source>
</evidence>
<dbReference type="RefSeq" id="WP_030277372.1">
    <property type="nucleotide sequence ID" value="NZ_CP070242.1"/>
</dbReference>
<dbReference type="Proteomes" id="UP000598054">
    <property type="component" value="Chromosome"/>
</dbReference>
<dbReference type="Proteomes" id="UP000623926">
    <property type="component" value="Chromosome"/>
</dbReference>
<protein>
    <submittedName>
        <fullName evidence="4">PucR family transcriptional regulator ligand-binding domain-containing protein</fullName>
    </submittedName>
</protein>
<keyword evidence="6" id="KW-1185">Reference proteome</keyword>
<evidence type="ECO:0000313" key="7">
    <source>
        <dbReference type="Proteomes" id="UP000623926"/>
    </source>
</evidence>
<evidence type="ECO:0000313" key="6">
    <source>
        <dbReference type="Proteomes" id="UP000598054"/>
    </source>
</evidence>
<gene>
    <name evidence="5" type="ORF">I6J41_29040</name>
    <name evidence="4" type="ORF">I6J42_04975</name>
</gene>
<dbReference type="InterPro" id="IPR025736">
    <property type="entry name" value="PucR_C-HTH_dom"/>
</dbReference>
<dbReference type="EMBL" id="CP070245">
    <property type="protein sequence ID" value="QRV33466.1"/>
    <property type="molecule type" value="Genomic_DNA"/>
</dbReference>
<feature type="domain" description="Purine catabolism PurC-like" evidence="2">
    <location>
        <begin position="6"/>
        <end position="121"/>
    </location>
</feature>
<dbReference type="PANTHER" id="PTHR33744">
    <property type="entry name" value="CARBOHYDRATE DIACID REGULATOR"/>
    <property type="match status" value="1"/>
</dbReference>
<dbReference type="Pfam" id="PF13556">
    <property type="entry name" value="HTH_30"/>
    <property type="match status" value="1"/>
</dbReference>
<evidence type="ECO:0000259" key="2">
    <source>
        <dbReference type="Pfam" id="PF07905"/>
    </source>
</evidence>
<reference evidence="6 7" key="1">
    <citation type="submission" date="2021-02" db="EMBL/GenBank/DDBJ databases">
        <title>FDA dAtabase for Regulatory Grade micrObial Sequences (FDA-ARGOS): Supporting development and validation of Infectious Disease Dx tests.</title>
        <authorList>
            <person name="Sproer C."/>
            <person name="Gronow S."/>
            <person name="Severitt S."/>
            <person name="Schroder I."/>
            <person name="Tallon L."/>
            <person name="Sadzewicz L."/>
            <person name="Zhao X."/>
            <person name="Boylan J."/>
            <person name="Ott S."/>
            <person name="Bowen H."/>
            <person name="Vavikolanu K."/>
            <person name="Mehta A."/>
            <person name="Aluvathingal J."/>
            <person name="Nadendla S."/>
            <person name="Lowell S."/>
            <person name="Myers T."/>
            <person name="Yan Y."/>
            <person name="Sichtig H."/>
        </authorList>
    </citation>
    <scope>NUCLEOTIDE SEQUENCE [LARGE SCALE GENOMIC DNA]</scope>
    <source>
        <strain evidence="5 6">FDAARGOS_1211</strain>
        <strain evidence="4 7">FDAARGOS_1212</strain>
    </source>
</reference>
<sequence>MRLRALLETDALGLRLLGGEDELDRTVRGVMTTDLRDPSRYLSGGELVLTGLAWHRDPEDSEPFVRILAGAGVAGLAAGEAELGDIPADLVDACRRHRLPLFAVHETVAFATITEHVVRQVSGERAGDLAAVVDRHRRLMTSGPAGGGPEVVLDLLTSDLDLRAWVLSPTGRQIAGAGAPLPARLGAVLAGHHLAATRTGRRAPHRAAVAGTTYSLFPIRNTGRGAVPAARDVRESVLSDWLLAVEADASDWPAARLDLLQGVTQLIAVERDRRDAARTVRRRLAQEVLELVQAGAAPAEIAARLRVAAPVLLPGLGAAPQWQVVVARVDWSTADRAAAAGDIASGPVAQALLEEILVDPAVSGPDSADRIAVAHTGEEAIALVPLPTDPAPEAGEPGDGPAADGGDAEALHGEPGLHADALLASVREPLSAGLADDGRLTLGVSAAVHSAEGLRGALEEARHARRVAAARPGRVCAAGHHELASHVLLLPFVPDDVRRAFTARLLDPLRDYDRRHRAELIETLEAFLDCDGSWTRCAARLHLHVNTLRYRVGRIEQLTGRDLSRLEDKLDFFLALRMS</sequence>
<evidence type="ECO:0000313" key="5">
    <source>
        <dbReference type="EMBL" id="QRV44340.1"/>
    </source>
</evidence>
<dbReference type="InterPro" id="IPR051448">
    <property type="entry name" value="CdaR-like_regulators"/>
</dbReference>
<feature type="region of interest" description="Disordered" evidence="1">
    <location>
        <begin position="386"/>
        <end position="413"/>
    </location>
</feature>